<keyword evidence="6" id="KW-0479">Metal-binding</keyword>
<dbReference type="InterPro" id="IPR005111">
    <property type="entry name" value="MoeA_C_domain_IV"/>
</dbReference>
<dbReference type="Gene3D" id="3.90.105.10">
    <property type="entry name" value="Molybdopterin biosynthesis moea protein, domain 2"/>
    <property type="match status" value="1"/>
</dbReference>
<name>A0ABN6RRH6_9BACT</name>
<evidence type="ECO:0000313" key="9">
    <source>
        <dbReference type="Proteomes" id="UP001061361"/>
    </source>
</evidence>
<dbReference type="InterPro" id="IPR001453">
    <property type="entry name" value="MoaB/Mog_dom"/>
</dbReference>
<keyword evidence="4 6" id="KW-0501">Molybdenum cofactor biosynthesis</keyword>
<evidence type="ECO:0000256" key="6">
    <source>
        <dbReference type="RuleBase" id="RU365090"/>
    </source>
</evidence>
<proteinExistence type="inferred from homology"/>
<dbReference type="PANTHER" id="PTHR10192">
    <property type="entry name" value="MOLYBDOPTERIN BIOSYNTHESIS PROTEIN"/>
    <property type="match status" value="1"/>
</dbReference>
<gene>
    <name evidence="8" type="ORF">JCM14722_11010</name>
</gene>
<feature type="domain" description="MoaB/Mog" evidence="7">
    <location>
        <begin position="206"/>
        <end position="345"/>
    </location>
</feature>
<dbReference type="NCBIfam" id="NF045515">
    <property type="entry name" value="Glp_gephyrin"/>
    <property type="match status" value="1"/>
</dbReference>
<comment type="catalytic activity">
    <reaction evidence="5">
        <text>adenylyl-molybdopterin + molybdate = Mo-molybdopterin + AMP + H(+)</text>
        <dbReference type="Rhea" id="RHEA:35047"/>
        <dbReference type="ChEBI" id="CHEBI:15378"/>
        <dbReference type="ChEBI" id="CHEBI:36264"/>
        <dbReference type="ChEBI" id="CHEBI:62727"/>
        <dbReference type="ChEBI" id="CHEBI:71302"/>
        <dbReference type="ChEBI" id="CHEBI:456215"/>
        <dbReference type="EC" id="2.10.1.1"/>
    </reaction>
</comment>
<dbReference type="InterPro" id="IPR005110">
    <property type="entry name" value="MoeA_linker/N"/>
</dbReference>
<comment type="function">
    <text evidence="1 6">Catalyzes the insertion of molybdate into adenylated molybdopterin with the concomitant release of AMP.</text>
</comment>
<reference evidence="8" key="1">
    <citation type="submission" date="2022-08" db="EMBL/GenBank/DDBJ databases">
        <title>Genome Sequence of the sulphate-reducing bacterium, Pseudodesulfovibrio portus JCM14722.</title>
        <authorList>
            <person name="Kondo R."/>
            <person name="Kataoka T."/>
        </authorList>
    </citation>
    <scope>NUCLEOTIDE SEQUENCE</scope>
    <source>
        <strain evidence="8">JCM 14722</strain>
    </source>
</reference>
<organism evidence="8 9">
    <name type="scientific">Pseudodesulfovibrio portus</name>
    <dbReference type="NCBI Taxonomy" id="231439"/>
    <lineage>
        <taxon>Bacteria</taxon>
        <taxon>Pseudomonadati</taxon>
        <taxon>Thermodesulfobacteriota</taxon>
        <taxon>Desulfovibrionia</taxon>
        <taxon>Desulfovibrionales</taxon>
        <taxon>Desulfovibrionaceae</taxon>
    </lineage>
</organism>
<dbReference type="Gene3D" id="3.40.980.10">
    <property type="entry name" value="MoaB/Mog-like domain"/>
    <property type="match status" value="1"/>
</dbReference>
<comment type="pathway">
    <text evidence="2 6">Cofactor biosynthesis; molybdopterin biosynthesis.</text>
</comment>
<keyword evidence="6" id="KW-0500">Molybdenum</keyword>
<evidence type="ECO:0000256" key="5">
    <source>
        <dbReference type="ARBA" id="ARBA00047317"/>
    </source>
</evidence>
<keyword evidence="6" id="KW-0460">Magnesium</keyword>
<sequence>MGRAIGILIGTGTDTIMNHGFFTIISREEFVERLKVFASLEAETVDLALARDRVLAAGLTASHDWPLLDRSCMDGFAVNARDVFGAGESNPGYLECVASLPIDRLPDITLQPGECARIATGGILPEGADAVVMVEHTQAMEEETVGSTIEIRKSAAPGENVMQRGEDAREGRTALAQGIVMRPQEIGLAAALGFESVELTRRPRVGILSTGDELIEVTGTPRPGQVRDVNSLTLAALVEQAGGVPTRYGIIKDVLPSLSEALERAIDENDLVLLSGGSSIGVRDLTVQAIESMDKAEILAHGVALSPGKPTILGRVGNKPVLGLPGQVTSALVVMHVLILPLVRHLQGDGHAFSETGRAVRKAVLSRNLPSKPGREDYVRIRLETRDGKPDAAHPVLGKSGLLRTIVQAHGLARIPAESEGFYENDLIDVWII</sequence>
<evidence type="ECO:0000256" key="2">
    <source>
        <dbReference type="ARBA" id="ARBA00005046"/>
    </source>
</evidence>
<evidence type="ECO:0000259" key="7">
    <source>
        <dbReference type="SMART" id="SM00852"/>
    </source>
</evidence>
<dbReference type="Pfam" id="PF03453">
    <property type="entry name" value="MoeA_N"/>
    <property type="match status" value="1"/>
</dbReference>
<dbReference type="PANTHER" id="PTHR10192:SF5">
    <property type="entry name" value="GEPHYRIN"/>
    <property type="match status" value="1"/>
</dbReference>
<dbReference type="InterPro" id="IPR038987">
    <property type="entry name" value="MoeA-like"/>
</dbReference>
<dbReference type="CDD" id="cd00887">
    <property type="entry name" value="MoeA"/>
    <property type="match status" value="1"/>
</dbReference>
<comment type="cofactor">
    <cofactor evidence="6">
        <name>Mg(2+)</name>
        <dbReference type="ChEBI" id="CHEBI:18420"/>
    </cofactor>
</comment>
<dbReference type="Pfam" id="PF00994">
    <property type="entry name" value="MoCF_biosynth"/>
    <property type="match status" value="1"/>
</dbReference>
<keyword evidence="9" id="KW-1185">Reference proteome</keyword>
<dbReference type="SMART" id="SM00852">
    <property type="entry name" value="MoCF_biosynth"/>
    <property type="match status" value="1"/>
</dbReference>
<dbReference type="SUPFAM" id="SSF63882">
    <property type="entry name" value="MoeA N-terminal region -like"/>
    <property type="match status" value="1"/>
</dbReference>
<evidence type="ECO:0000256" key="3">
    <source>
        <dbReference type="ARBA" id="ARBA00010763"/>
    </source>
</evidence>
<evidence type="ECO:0000256" key="4">
    <source>
        <dbReference type="ARBA" id="ARBA00023150"/>
    </source>
</evidence>
<accession>A0ABN6RRH6</accession>
<dbReference type="InterPro" id="IPR036688">
    <property type="entry name" value="MoeA_C_domain_IV_sf"/>
</dbReference>
<evidence type="ECO:0000313" key="8">
    <source>
        <dbReference type="EMBL" id="BDQ33559.1"/>
    </source>
</evidence>
<dbReference type="Pfam" id="PF03454">
    <property type="entry name" value="MoeA_C"/>
    <property type="match status" value="1"/>
</dbReference>
<dbReference type="InterPro" id="IPR036425">
    <property type="entry name" value="MoaB/Mog-like_dom_sf"/>
</dbReference>
<dbReference type="Proteomes" id="UP001061361">
    <property type="component" value="Chromosome"/>
</dbReference>
<dbReference type="Gene3D" id="2.40.340.10">
    <property type="entry name" value="MoeA, C-terminal, domain IV"/>
    <property type="match status" value="1"/>
</dbReference>
<dbReference type="NCBIfam" id="TIGR00177">
    <property type="entry name" value="molyb_syn"/>
    <property type="match status" value="1"/>
</dbReference>
<dbReference type="Gene3D" id="2.170.190.11">
    <property type="entry name" value="Molybdopterin biosynthesis moea protein, domain 3"/>
    <property type="match status" value="1"/>
</dbReference>
<dbReference type="EC" id="2.10.1.1" evidence="6"/>
<evidence type="ECO:0000256" key="1">
    <source>
        <dbReference type="ARBA" id="ARBA00002901"/>
    </source>
</evidence>
<dbReference type="InterPro" id="IPR036135">
    <property type="entry name" value="MoeA_linker/N_sf"/>
</dbReference>
<protein>
    <recommendedName>
        <fullName evidence="6">Molybdopterin molybdenumtransferase</fullName>
        <ecNumber evidence="6">2.10.1.1</ecNumber>
    </recommendedName>
</protein>
<dbReference type="SUPFAM" id="SSF53218">
    <property type="entry name" value="Molybdenum cofactor biosynthesis proteins"/>
    <property type="match status" value="1"/>
</dbReference>
<dbReference type="EMBL" id="AP026708">
    <property type="protein sequence ID" value="BDQ33559.1"/>
    <property type="molecule type" value="Genomic_DNA"/>
</dbReference>
<comment type="similarity">
    <text evidence="3 6">Belongs to the MoeA family.</text>
</comment>
<dbReference type="SUPFAM" id="SSF63867">
    <property type="entry name" value="MoeA C-terminal domain-like"/>
    <property type="match status" value="1"/>
</dbReference>
<keyword evidence="6" id="KW-0808">Transferase</keyword>